<dbReference type="Proteomes" id="UP000818624">
    <property type="component" value="Chromosome 1"/>
</dbReference>
<evidence type="ECO:0000313" key="3">
    <source>
        <dbReference type="Proteomes" id="UP000818624"/>
    </source>
</evidence>
<proteinExistence type="inferred from homology"/>
<dbReference type="PANTHER" id="PTHR12674">
    <property type="entry name" value="PREFOLDIN SUBUNIT 5"/>
    <property type="match status" value="1"/>
</dbReference>
<dbReference type="SUPFAM" id="SSF46579">
    <property type="entry name" value="Prefoldin"/>
    <property type="match status" value="1"/>
</dbReference>
<protein>
    <submittedName>
        <fullName evidence="2">Subunit of tubulin prefoldin</fullName>
    </submittedName>
</protein>
<dbReference type="EMBL" id="CP046234">
    <property type="protein sequence ID" value="WFD46061.1"/>
    <property type="molecule type" value="Genomic_DNA"/>
</dbReference>
<dbReference type="InterPro" id="IPR009053">
    <property type="entry name" value="Prefoldin"/>
</dbReference>
<name>A0ABY8EKA6_MALFU</name>
<keyword evidence="3" id="KW-1185">Reference proteome</keyword>
<accession>A0ABY8EKA6</accession>
<reference evidence="2 3" key="1">
    <citation type="journal article" date="2020" name="Elife">
        <title>Loss of centromere function drives karyotype evolution in closely related Malassezia species.</title>
        <authorList>
            <person name="Sankaranarayanan S.R."/>
            <person name="Ianiri G."/>
            <person name="Coelho M.A."/>
            <person name="Reza M.H."/>
            <person name="Thimmappa B.C."/>
            <person name="Ganguly P."/>
            <person name="Vadnala R.N."/>
            <person name="Sun S."/>
            <person name="Siddharthan R."/>
            <person name="Tellgren-Roth C."/>
            <person name="Dawson T.L."/>
            <person name="Heitman J."/>
            <person name="Sanyal K."/>
        </authorList>
    </citation>
    <scope>NUCLEOTIDE SEQUENCE [LARGE SCALE GENOMIC DNA]</scope>
    <source>
        <strain evidence="2">CBS14141</strain>
    </source>
</reference>
<gene>
    <name evidence="2" type="primary">GIM5</name>
    <name evidence="2" type="ORF">GLX27_000689</name>
</gene>
<evidence type="ECO:0000313" key="2">
    <source>
        <dbReference type="EMBL" id="WFD46061.1"/>
    </source>
</evidence>
<evidence type="ECO:0000256" key="1">
    <source>
        <dbReference type="ARBA" id="ARBA00010048"/>
    </source>
</evidence>
<dbReference type="NCBIfam" id="TIGR00293">
    <property type="entry name" value="prefoldin subunit alpha"/>
    <property type="match status" value="1"/>
</dbReference>
<dbReference type="InterPro" id="IPR011599">
    <property type="entry name" value="PFD_alpha_archaea"/>
</dbReference>
<sequence length="150" mass="17046">MTSTQPQQVDVTDLDVPQLLDVRKQLELELKQFTTMFGQLKLAQTRFQGCLESVERIGPENQDKVSLLPLTSSLYVPGRLSDPEKVIVDVGTGYFVEKSRADAKKHYQDKIAYVTKNMEQLQDTIHRKQDNVRVVGEVMQVKALQQRGNA</sequence>
<comment type="similarity">
    <text evidence="1">Belongs to the prefoldin subunit alpha family.</text>
</comment>
<dbReference type="Gene3D" id="1.10.287.370">
    <property type="match status" value="1"/>
</dbReference>
<dbReference type="Pfam" id="PF02996">
    <property type="entry name" value="Prefoldin"/>
    <property type="match status" value="1"/>
</dbReference>
<dbReference type="CDD" id="cd23157">
    <property type="entry name" value="Prefoldin_5"/>
    <property type="match status" value="1"/>
</dbReference>
<organism evidence="2 3">
    <name type="scientific">Malassezia furfur</name>
    <name type="common">Pityriasis versicolor infection agent</name>
    <name type="synonym">Pityrosporum furfur</name>
    <dbReference type="NCBI Taxonomy" id="55194"/>
    <lineage>
        <taxon>Eukaryota</taxon>
        <taxon>Fungi</taxon>
        <taxon>Dikarya</taxon>
        <taxon>Basidiomycota</taxon>
        <taxon>Ustilaginomycotina</taxon>
        <taxon>Malasseziomycetes</taxon>
        <taxon>Malasseziales</taxon>
        <taxon>Malasseziaceae</taxon>
        <taxon>Malassezia</taxon>
    </lineage>
</organism>
<dbReference type="InterPro" id="IPR004127">
    <property type="entry name" value="Prefoldin_subunit_alpha"/>
</dbReference>
<dbReference type="PANTHER" id="PTHR12674:SF2">
    <property type="entry name" value="PREFOLDIN SUBUNIT 5"/>
    <property type="match status" value="1"/>
</dbReference>